<dbReference type="SUPFAM" id="SSF51206">
    <property type="entry name" value="cAMP-binding domain-like"/>
    <property type="match status" value="2"/>
</dbReference>
<sequence>MTQVEIPTELPIILRNFTLSVLRKKPHDIIDHAVDYFTQLQQQQQQQQQQKSHLMTDDNGHRSFLLENTAMIESNKLILKKENLVKNSTNITFNCISPMSSSSESEANGDEGDTTTISDGKLHHYVKKNEYRRASVAAERYNPEDDDSDDEGYHIYPKTSEQRQRLKEAVCHSLLFRTLEVKQIDQILDAMWEKHVQQGECIIRQGDDGDHFYVIDNGTYEVYAADSNGQAEKIGDYNQTGSFGELALMYNQPRSATVIATSAGILWIMGREMFRKLVLRHGFRKRQMYENFLRGLDILQSLNDYERSKVADALIPIDYHQNDVIIKQGDKGDRMFFIEDGQCDIYRNEKFYKRLNEGDYFGELALLNHEPRSATVIAASFKVRLASLEVQSFERLLGPCMDLIHRNTSKYIK</sequence>
<evidence type="ECO:0000256" key="7">
    <source>
        <dbReference type="PIRSR" id="PIRSR000548-1"/>
    </source>
</evidence>
<evidence type="ECO:0000256" key="1">
    <source>
        <dbReference type="ARBA" id="ARBA00005753"/>
    </source>
</evidence>
<evidence type="ECO:0000259" key="9">
    <source>
        <dbReference type="PROSITE" id="PS50042"/>
    </source>
</evidence>
<keyword evidence="4" id="KW-0677">Repeat</keyword>
<dbReference type="Proteomes" id="UP000663834">
    <property type="component" value="Unassembled WGS sequence"/>
</dbReference>
<dbReference type="PIRSF" id="PIRSF000548">
    <property type="entry name" value="PK_regulatory"/>
    <property type="match status" value="1"/>
</dbReference>
<dbReference type="OrthoDB" id="417078at2759"/>
<keyword evidence="3 7" id="KW-0116">cAMP-binding</keyword>
<dbReference type="InterPro" id="IPR000595">
    <property type="entry name" value="cNMP-bd_dom"/>
</dbReference>
<dbReference type="SUPFAM" id="SSF47391">
    <property type="entry name" value="Dimerization-anchoring domain of cAMP-dependent PK regulatory subunit"/>
    <property type="match status" value="1"/>
</dbReference>
<feature type="binding site" evidence="7">
    <location>
        <position position="254"/>
    </location>
    <ligand>
        <name>3',5'-cyclic AMP</name>
        <dbReference type="ChEBI" id="CHEBI:58165"/>
        <label>1</label>
    </ligand>
</feature>
<dbReference type="GO" id="GO:0030552">
    <property type="term" value="F:cAMP binding"/>
    <property type="evidence" value="ECO:0007669"/>
    <property type="project" value="UniProtKB-KW"/>
</dbReference>
<comment type="caution">
    <text evidence="10">The sequence shown here is derived from an EMBL/GenBank/DDBJ whole genome shotgun (WGS) entry which is preliminary data.</text>
</comment>
<keyword evidence="2" id="KW-0597">Phosphoprotein</keyword>
<dbReference type="FunFam" id="2.60.120.10:FF:000017">
    <property type="entry name" value="cAMP-dependent protein kinase type II regulatory subunit"/>
    <property type="match status" value="1"/>
</dbReference>
<dbReference type="Pfam" id="PF00027">
    <property type="entry name" value="cNMP_binding"/>
    <property type="match status" value="2"/>
</dbReference>
<evidence type="ECO:0000256" key="3">
    <source>
        <dbReference type="ARBA" id="ARBA00022566"/>
    </source>
</evidence>
<dbReference type="PANTHER" id="PTHR11635:SF152">
    <property type="entry name" value="CAMP-DEPENDENT PROTEIN KINASE TYPE I REGULATORY SUBUNIT-RELATED"/>
    <property type="match status" value="1"/>
</dbReference>
<feature type="binding site" evidence="7">
    <location>
        <position position="363"/>
    </location>
    <ligand>
        <name>3',5'-cyclic AMP</name>
        <dbReference type="ChEBI" id="CHEBI:58165"/>
        <label>2</label>
    </ligand>
</feature>
<keyword evidence="6 7" id="KW-0114">cAMP</keyword>
<dbReference type="AlphaFoldDB" id="A0A816G0T6"/>
<evidence type="ECO:0000256" key="6">
    <source>
        <dbReference type="ARBA" id="ARBA00023149"/>
    </source>
</evidence>
<dbReference type="PANTHER" id="PTHR11635">
    <property type="entry name" value="CAMP-DEPENDENT PROTEIN KINASE REGULATORY CHAIN"/>
    <property type="match status" value="1"/>
</dbReference>
<dbReference type="PROSITE" id="PS00888">
    <property type="entry name" value="CNMP_BINDING_1"/>
    <property type="match status" value="2"/>
</dbReference>
<feature type="region of interest" description="Disordered" evidence="8">
    <location>
        <begin position="96"/>
        <end position="121"/>
    </location>
</feature>
<dbReference type="InterPro" id="IPR050503">
    <property type="entry name" value="cAMP-dep_PK_reg_su-like"/>
</dbReference>
<dbReference type="InterPro" id="IPR018490">
    <property type="entry name" value="cNMP-bd_dom_sf"/>
</dbReference>
<evidence type="ECO:0000313" key="10">
    <source>
        <dbReference type="EMBL" id="CAF1668231.1"/>
    </source>
</evidence>
<dbReference type="Gene3D" id="2.60.120.10">
    <property type="entry name" value="Jelly Rolls"/>
    <property type="match status" value="2"/>
</dbReference>
<dbReference type="PROSITE" id="PS50042">
    <property type="entry name" value="CNMP_BINDING_3"/>
    <property type="match status" value="2"/>
</dbReference>
<dbReference type="PROSITE" id="PS00889">
    <property type="entry name" value="CNMP_BINDING_2"/>
    <property type="match status" value="1"/>
</dbReference>
<dbReference type="Gene3D" id="1.20.890.10">
    <property type="entry name" value="cAMP-dependent protein kinase regulatory subunit, dimerization-anchoring domain"/>
    <property type="match status" value="1"/>
</dbReference>
<dbReference type="InterPro" id="IPR018488">
    <property type="entry name" value="cNMP-bd_CS"/>
</dbReference>
<accession>A0A816G0T6</accession>
<dbReference type="PRINTS" id="PR00103">
    <property type="entry name" value="CAMPKINASE"/>
</dbReference>
<feature type="binding site" evidence="7">
    <location>
        <position position="245"/>
    </location>
    <ligand>
        <name>3',5'-cyclic AMP</name>
        <dbReference type="ChEBI" id="CHEBI:58165"/>
        <label>1</label>
    </ligand>
</feature>
<evidence type="ECO:0000256" key="2">
    <source>
        <dbReference type="ARBA" id="ARBA00022553"/>
    </source>
</evidence>
<dbReference type="GO" id="GO:0005952">
    <property type="term" value="C:cAMP-dependent protein kinase complex"/>
    <property type="evidence" value="ECO:0007669"/>
    <property type="project" value="InterPro"/>
</dbReference>
<dbReference type="GO" id="GO:0004862">
    <property type="term" value="F:cAMP-dependent protein kinase inhibitor activity"/>
    <property type="evidence" value="ECO:0007669"/>
    <property type="project" value="TreeGrafter"/>
</dbReference>
<feature type="domain" description="Cyclic nucleotide-binding" evidence="9">
    <location>
        <begin position="298"/>
        <end position="413"/>
    </location>
</feature>
<comment type="similarity">
    <text evidence="1">Belongs to the cAMP-dependent kinase regulatory chain family.</text>
</comment>
<proteinExistence type="inferred from homology"/>
<feature type="domain" description="Cyclic nucleotide-binding" evidence="9">
    <location>
        <begin position="175"/>
        <end position="295"/>
    </location>
</feature>
<evidence type="ECO:0000256" key="8">
    <source>
        <dbReference type="SAM" id="MobiDB-lite"/>
    </source>
</evidence>
<dbReference type="FunFam" id="2.60.120.10:FF:000006">
    <property type="entry name" value="cAMP-dependent protein kinase type I-alpha regulatory subunit"/>
    <property type="match status" value="1"/>
</dbReference>
<keyword evidence="5 7" id="KW-0547">Nucleotide-binding</keyword>
<protein>
    <recommendedName>
        <fullName evidence="9">Cyclic nucleotide-binding domain-containing protein</fullName>
    </recommendedName>
</protein>
<dbReference type="InterPro" id="IPR012198">
    <property type="entry name" value="cAMP_dep_PK_reg_su"/>
</dbReference>
<dbReference type="GO" id="GO:0034236">
    <property type="term" value="F:protein kinase A catalytic subunit binding"/>
    <property type="evidence" value="ECO:0007669"/>
    <property type="project" value="TreeGrafter"/>
</dbReference>
<evidence type="ECO:0000313" key="11">
    <source>
        <dbReference type="Proteomes" id="UP000663834"/>
    </source>
</evidence>
<organism evidence="10 11">
    <name type="scientific">Rotaria magnacalcarata</name>
    <dbReference type="NCBI Taxonomy" id="392030"/>
    <lineage>
        <taxon>Eukaryota</taxon>
        <taxon>Metazoa</taxon>
        <taxon>Spiralia</taxon>
        <taxon>Gnathifera</taxon>
        <taxon>Rotifera</taxon>
        <taxon>Eurotatoria</taxon>
        <taxon>Bdelloidea</taxon>
        <taxon>Philodinida</taxon>
        <taxon>Philodinidae</taxon>
        <taxon>Rotaria</taxon>
    </lineage>
</organism>
<evidence type="ECO:0000256" key="4">
    <source>
        <dbReference type="ARBA" id="ARBA00022737"/>
    </source>
</evidence>
<dbReference type="GO" id="GO:0005829">
    <property type="term" value="C:cytosol"/>
    <property type="evidence" value="ECO:0007669"/>
    <property type="project" value="TreeGrafter"/>
</dbReference>
<gene>
    <name evidence="10" type="ORF">KQP761_LOCUS33627</name>
</gene>
<reference evidence="10" key="1">
    <citation type="submission" date="2021-02" db="EMBL/GenBank/DDBJ databases">
        <authorList>
            <person name="Nowell W R."/>
        </authorList>
    </citation>
    <scope>NUCLEOTIDE SEQUENCE</scope>
</reference>
<dbReference type="SMART" id="SM00100">
    <property type="entry name" value="cNMP"/>
    <property type="match status" value="2"/>
</dbReference>
<dbReference type="CDD" id="cd00038">
    <property type="entry name" value="CAP_ED"/>
    <property type="match status" value="2"/>
</dbReference>
<name>A0A816G0T6_9BILA</name>
<dbReference type="EMBL" id="CAJNOW010018802">
    <property type="protein sequence ID" value="CAF1668231.1"/>
    <property type="molecule type" value="Genomic_DNA"/>
</dbReference>
<feature type="binding site" evidence="7">
    <location>
        <position position="372"/>
    </location>
    <ligand>
        <name>3',5'-cyclic AMP</name>
        <dbReference type="ChEBI" id="CHEBI:58165"/>
        <label>2</label>
    </ligand>
</feature>
<dbReference type="InterPro" id="IPR014710">
    <property type="entry name" value="RmlC-like_jellyroll"/>
</dbReference>
<evidence type="ECO:0000256" key="5">
    <source>
        <dbReference type="ARBA" id="ARBA00022741"/>
    </source>
</evidence>